<keyword evidence="3" id="KW-0378">Hydrolase</keyword>
<feature type="transmembrane region" description="Helical" evidence="8">
    <location>
        <begin position="777"/>
        <end position="797"/>
    </location>
</feature>
<dbReference type="PROSITE" id="PS51195">
    <property type="entry name" value="Q_MOTIF"/>
    <property type="match status" value="1"/>
</dbReference>
<keyword evidence="13" id="KW-1185">Reference proteome</keyword>
<reference evidence="12 13" key="1">
    <citation type="submission" date="2024-02" db="EMBL/GenBank/DDBJ databases">
        <authorList>
            <person name="Chen Y."/>
            <person name="Shah S."/>
            <person name="Dougan E. K."/>
            <person name="Thang M."/>
            <person name="Chan C."/>
        </authorList>
    </citation>
    <scope>NUCLEOTIDE SEQUENCE [LARGE SCALE GENOMIC DNA]</scope>
</reference>
<feature type="transmembrane region" description="Helical" evidence="8">
    <location>
        <begin position="711"/>
        <end position="730"/>
    </location>
</feature>
<comment type="caution">
    <text evidence="12">The sequence shown here is derived from an EMBL/GenBank/DDBJ whole genome shotgun (WGS) entry which is preliminary data.</text>
</comment>
<dbReference type="InterPro" id="IPR036259">
    <property type="entry name" value="MFS_trans_sf"/>
</dbReference>
<dbReference type="Pfam" id="PF00270">
    <property type="entry name" value="DEAD"/>
    <property type="match status" value="1"/>
</dbReference>
<dbReference type="PROSITE" id="PS00039">
    <property type="entry name" value="DEAD_ATP_HELICASE"/>
    <property type="match status" value="1"/>
</dbReference>
<dbReference type="PROSITE" id="PS51194">
    <property type="entry name" value="HELICASE_CTER"/>
    <property type="match status" value="1"/>
</dbReference>
<evidence type="ECO:0000256" key="4">
    <source>
        <dbReference type="ARBA" id="ARBA00022806"/>
    </source>
</evidence>
<dbReference type="Proteomes" id="UP001642464">
    <property type="component" value="Unassembled WGS sequence"/>
</dbReference>
<dbReference type="InterPro" id="IPR011701">
    <property type="entry name" value="MFS"/>
</dbReference>
<evidence type="ECO:0000256" key="2">
    <source>
        <dbReference type="ARBA" id="ARBA00022741"/>
    </source>
</evidence>
<feature type="domain" description="Helicase ATP-binding" evidence="9">
    <location>
        <begin position="230"/>
        <end position="405"/>
    </location>
</feature>
<feature type="domain" description="DEAD-box RNA helicase Q" evidence="11">
    <location>
        <begin position="199"/>
        <end position="227"/>
    </location>
</feature>
<dbReference type="InterPro" id="IPR014014">
    <property type="entry name" value="RNA_helicase_DEAD_Q_motif"/>
</dbReference>
<sequence>MSFKMAIAGKGRGKGRGQPTLAAFGDDEPSPRKRMLPLPAEASPSGGTAEVKPPREEPELKAEASNGEAEADADALDVFMEGIEAKAAEPSEEVSKAMPSWEDMPAEDPVASYCELCDQNAGKDDGNGEDDDEENMDRRRKPIEPLPRVSHDEIEYTDVEFAFYMPHPEIDLLTEEDVAKLRQEIRVTATGSNCPRPVVSFAHLRLPKELLEGIRKQGYSKPTPIQAQACPAGLGGRDVIGVAETGSGKTVAYLLPMLVHCAAQPELKKDEGPIGLTLCPTRELAVQIEKEVYKFNKLLGLRSTTFAGGLSKYQQFRTIKGGSEIVIATPGRLIDIVKMKGCNLRRCTFVVLDEADRMLQMGFEDQIRSILQNIRPKRQALLFSATMPPRIERLAADFLEQPVRITVGTAGQAASNVRQHVEVFETEAEKFPWLRARIDGMLAKGQVVIFAKSKQAAQELQQNFADVQRDAGVLHGDLEQDERMRVIDGFRKLRKTLLIATDVAARGLDITTIGTVVSFDVARDIETHTHRVGRTGRAGAAGEAFTLVSKEMKKGKGDANPRRMAALLVEHLEDVRQTASNKLLSLAMEFQPFKAARAAGLRFDDSMVKGKGKGKGSKGSGLVLAIGFHRSTVFAMGLELPPCLIFSLFCLLVPVFMAYNGGATAATVDTIQQEESWSPAGIGFLGAMDKIGMTMAAAFWGFMLQRYNSKLLLCTGLLLNAAATLAFGTLRNPLAMCLAKLLIGFTESLQWVWAPLWIGKWATAATLPIWMNLSGGGVASGVGNGLGTIIAGFTTAQGYSYEFAFQIEASVLFVLLLALLATGERSLRYRDEVEPVRIKSPVKRVVRLANESLDEHLVDTASRPNDGERVAPRQDVMSQLRQLWENPLFCRCAMAYSSANYVNSALQFLWVRVFMEIWNLSKDYCVTSFLIISASSGALGILAASCQKVEHDDSGKLLTLRFVHKAFSGSVLGAFVVLLGVLPQLHQQLHQPEASSLELRSLITTWLGLAMVMVGVTAVPGLLQILCIESVEDAELRSFATGLAQGANNFLGFAMGPMVPQLAMDFLQCHLGWGHEKALASALFTALLGTSMGALSTTLAVAAVGCCSLSDSDLEGETDSTSMNHVSGSESESCSTQSR</sequence>
<evidence type="ECO:0000259" key="9">
    <source>
        <dbReference type="PROSITE" id="PS51192"/>
    </source>
</evidence>
<evidence type="ECO:0000313" key="13">
    <source>
        <dbReference type="Proteomes" id="UP001642464"/>
    </source>
</evidence>
<evidence type="ECO:0000256" key="3">
    <source>
        <dbReference type="ARBA" id="ARBA00022801"/>
    </source>
</evidence>
<keyword evidence="5" id="KW-0067">ATP-binding</keyword>
<evidence type="ECO:0000256" key="7">
    <source>
        <dbReference type="SAM" id="MobiDB-lite"/>
    </source>
</evidence>
<feature type="transmembrane region" description="Helical" evidence="8">
    <location>
        <begin position="640"/>
        <end position="660"/>
    </location>
</feature>
<evidence type="ECO:0000256" key="8">
    <source>
        <dbReference type="SAM" id="Phobius"/>
    </source>
</evidence>
<accession>A0ABP0JL27</accession>
<dbReference type="SMART" id="SM00487">
    <property type="entry name" value="DEXDc"/>
    <property type="match status" value="1"/>
</dbReference>
<evidence type="ECO:0000313" key="12">
    <source>
        <dbReference type="EMBL" id="CAK9015121.1"/>
    </source>
</evidence>
<organism evidence="12 13">
    <name type="scientific">Durusdinium trenchii</name>
    <dbReference type="NCBI Taxonomy" id="1381693"/>
    <lineage>
        <taxon>Eukaryota</taxon>
        <taxon>Sar</taxon>
        <taxon>Alveolata</taxon>
        <taxon>Dinophyceae</taxon>
        <taxon>Suessiales</taxon>
        <taxon>Symbiodiniaceae</taxon>
        <taxon>Durusdinium</taxon>
    </lineage>
</organism>
<dbReference type="Gene3D" id="3.40.50.300">
    <property type="entry name" value="P-loop containing nucleotide triphosphate hydrolases"/>
    <property type="match status" value="2"/>
</dbReference>
<evidence type="ECO:0000256" key="1">
    <source>
        <dbReference type="ARBA" id="ARBA00012552"/>
    </source>
</evidence>
<dbReference type="InterPro" id="IPR011545">
    <property type="entry name" value="DEAD/DEAH_box_helicase_dom"/>
</dbReference>
<feature type="compositionally biased region" description="Basic and acidic residues" evidence="7">
    <location>
        <begin position="83"/>
        <end position="95"/>
    </location>
</feature>
<dbReference type="EMBL" id="CAXAMM010007713">
    <property type="protein sequence ID" value="CAK9015121.1"/>
    <property type="molecule type" value="Genomic_DNA"/>
</dbReference>
<dbReference type="GO" id="GO:0004386">
    <property type="term" value="F:helicase activity"/>
    <property type="evidence" value="ECO:0007669"/>
    <property type="project" value="UniProtKB-KW"/>
</dbReference>
<dbReference type="Pfam" id="PF00271">
    <property type="entry name" value="Helicase_C"/>
    <property type="match status" value="1"/>
</dbReference>
<evidence type="ECO:0000256" key="6">
    <source>
        <dbReference type="PROSITE-ProRule" id="PRU00552"/>
    </source>
</evidence>
<dbReference type="CDD" id="cd18787">
    <property type="entry name" value="SF2_C_DEAD"/>
    <property type="match status" value="1"/>
</dbReference>
<feature type="region of interest" description="Disordered" evidence="7">
    <location>
        <begin position="117"/>
        <end position="145"/>
    </location>
</feature>
<dbReference type="SUPFAM" id="SSF103473">
    <property type="entry name" value="MFS general substrate transporter"/>
    <property type="match status" value="1"/>
</dbReference>
<keyword evidence="4 12" id="KW-0347">Helicase</keyword>
<keyword evidence="8" id="KW-1133">Transmembrane helix</keyword>
<dbReference type="PROSITE" id="PS51192">
    <property type="entry name" value="HELICASE_ATP_BIND_1"/>
    <property type="match status" value="1"/>
</dbReference>
<keyword evidence="8" id="KW-0812">Transmembrane</keyword>
<evidence type="ECO:0000259" key="10">
    <source>
        <dbReference type="PROSITE" id="PS51194"/>
    </source>
</evidence>
<feature type="transmembrane region" description="Helical" evidence="8">
    <location>
        <begin position="924"/>
        <end position="942"/>
    </location>
</feature>
<name>A0ABP0JL27_9DINO</name>
<dbReference type="PANTHER" id="PTHR47958">
    <property type="entry name" value="ATP-DEPENDENT RNA HELICASE DBP3"/>
    <property type="match status" value="1"/>
</dbReference>
<feature type="compositionally biased region" description="Low complexity" evidence="7">
    <location>
        <begin position="1127"/>
        <end position="1139"/>
    </location>
</feature>
<dbReference type="Pfam" id="PF07690">
    <property type="entry name" value="MFS_1"/>
    <property type="match status" value="1"/>
</dbReference>
<feature type="transmembrane region" description="Helical" evidence="8">
    <location>
        <begin position="680"/>
        <end position="704"/>
    </location>
</feature>
<dbReference type="SUPFAM" id="SSF52540">
    <property type="entry name" value="P-loop containing nucleoside triphosphate hydrolases"/>
    <property type="match status" value="2"/>
</dbReference>
<proteinExistence type="predicted"/>
<feature type="transmembrane region" description="Helical" evidence="8">
    <location>
        <begin position="803"/>
        <end position="821"/>
    </location>
</feature>
<gene>
    <name evidence="12" type="ORF">SCF082_LOCUS12619</name>
</gene>
<feature type="compositionally biased region" description="Basic and acidic residues" evidence="7">
    <location>
        <begin position="52"/>
        <end position="62"/>
    </location>
</feature>
<evidence type="ECO:0000256" key="5">
    <source>
        <dbReference type="ARBA" id="ARBA00022840"/>
    </source>
</evidence>
<evidence type="ECO:0000259" key="11">
    <source>
        <dbReference type="PROSITE" id="PS51195"/>
    </source>
</evidence>
<feature type="region of interest" description="Disordered" evidence="7">
    <location>
        <begin position="1"/>
        <end position="105"/>
    </location>
</feature>
<dbReference type="SMART" id="SM00490">
    <property type="entry name" value="HELICc"/>
    <property type="match status" value="1"/>
</dbReference>
<feature type="transmembrane region" description="Helical" evidence="8">
    <location>
        <begin position="1003"/>
        <end position="1023"/>
    </location>
</feature>
<feature type="domain" description="Helicase C-terminal" evidence="10">
    <location>
        <begin position="416"/>
        <end position="587"/>
    </location>
</feature>
<dbReference type="Gene3D" id="1.20.1250.20">
    <property type="entry name" value="MFS general substrate transporter like domains"/>
    <property type="match status" value="1"/>
</dbReference>
<dbReference type="EC" id="3.6.4.13" evidence="1"/>
<feature type="short sequence motif" description="Q motif" evidence="6">
    <location>
        <begin position="199"/>
        <end position="227"/>
    </location>
</feature>
<keyword evidence="8" id="KW-0472">Membrane</keyword>
<dbReference type="InterPro" id="IPR000629">
    <property type="entry name" value="RNA-helicase_DEAD-box_CS"/>
</dbReference>
<keyword evidence="2" id="KW-0547">Nucleotide-binding</keyword>
<dbReference type="InterPro" id="IPR001650">
    <property type="entry name" value="Helicase_C-like"/>
</dbReference>
<feature type="transmembrane region" description="Helical" evidence="8">
    <location>
        <begin position="962"/>
        <end position="982"/>
    </location>
</feature>
<feature type="region of interest" description="Disordered" evidence="7">
    <location>
        <begin position="1115"/>
        <end position="1139"/>
    </location>
</feature>
<protein>
    <recommendedName>
        <fullName evidence="1">RNA helicase</fullName>
        <ecNumber evidence="1">3.6.4.13</ecNumber>
    </recommendedName>
</protein>
<dbReference type="InterPro" id="IPR014001">
    <property type="entry name" value="Helicase_ATP-bd"/>
</dbReference>
<dbReference type="InterPro" id="IPR027417">
    <property type="entry name" value="P-loop_NTPase"/>
</dbReference>